<dbReference type="PROSITE" id="PS00292">
    <property type="entry name" value="CYCLINS"/>
    <property type="match status" value="1"/>
</dbReference>
<dbReference type="Proteomes" id="UP000182658">
    <property type="component" value="Unassembled WGS sequence"/>
</dbReference>
<gene>
    <name evidence="8" type="ORF">CONLIGDRAFT_562556</name>
</gene>
<keyword evidence="1" id="KW-0132">Cell division</keyword>
<dbReference type="SMART" id="SM00385">
    <property type="entry name" value="CYCLIN"/>
    <property type="match status" value="2"/>
</dbReference>
<feature type="domain" description="Cyclin-like" evidence="6">
    <location>
        <begin position="395"/>
        <end position="479"/>
    </location>
</feature>
<evidence type="ECO:0000313" key="8">
    <source>
        <dbReference type="EMBL" id="OIW29708.1"/>
    </source>
</evidence>
<dbReference type="InParanoid" id="A0A1J7JKA9"/>
<evidence type="ECO:0000256" key="1">
    <source>
        <dbReference type="ARBA" id="ARBA00022618"/>
    </source>
</evidence>
<dbReference type="CDD" id="cd20568">
    <property type="entry name" value="CYCLIN_CLBs_yeast_rpt1"/>
    <property type="match status" value="1"/>
</dbReference>
<feature type="domain" description="Cyclin-like" evidence="6">
    <location>
        <begin position="492"/>
        <end position="573"/>
    </location>
</feature>
<dbReference type="InterPro" id="IPR004367">
    <property type="entry name" value="Cyclin_C-dom"/>
</dbReference>
<dbReference type="Gene3D" id="1.10.472.10">
    <property type="entry name" value="Cyclin-like"/>
    <property type="match status" value="2"/>
</dbReference>
<feature type="domain" description="Cyclin C-terminal" evidence="7">
    <location>
        <begin position="488"/>
        <end position="603"/>
    </location>
</feature>
<feature type="region of interest" description="Disordered" evidence="5">
    <location>
        <begin position="240"/>
        <end position="286"/>
    </location>
</feature>
<evidence type="ECO:0000259" key="7">
    <source>
        <dbReference type="SMART" id="SM01332"/>
    </source>
</evidence>
<dbReference type="OrthoDB" id="5590282at2759"/>
<dbReference type="FunFam" id="1.10.472.10:FF:000001">
    <property type="entry name" value="G2/mitotic-specific cyclin"/>
    <property type="match status" value="1"/>
</dbReference>
<keyword evidence="3" id="KW-0131">Cell cycle</keyword>
<evidence type="ECO:0000256" key="4">
    <source>
        <dbReference type="RuleBase" id="RU000383"/>
    </source>
</evidence>
<feature type="compositionally biased region" description="Polar residues" evidence="5">
    <location>
        <begin position="240"/>
        <end position="265"/>
    </location>
</feature>
<dbReference type="AlphaFoldDB" id="A0A1J7JKA9"/>
<dbReference type="FunCoup" id="A0A1J7JKA9">
    <property type="interactions" value="1717"/>
</dbReference>
<dbReference type="Pfam" id="PF00134">
    <property type="entry name" value="Cyclin_N"/>
    <property type="match status" value="1"/>
</dbReference>
<reference evidence="8 9" key="1">
    <citation type="submission" date="2016-10" db="EMBL/GenBank/DDBJ databases">
        <title>Draft genome sequence of Coniochaeta ligniaria NRRL30616, a lignocellulolytic fungus for bioabatement of inhibitors in plant biomass hydrolysates.</title>
        <authorList>
            <consortium name="DOE Joint Genome Institute"/>
            <person name="Jimenez D.J."/>
            <person name="Hector R.E."/>
            <person name="Riley R."/>
            <person name="Sun H."/>
            <person name="Grigoriev I.V."/>
            <person name="Van Elsas J.D."/>
            <person name="Nichols N.N."/>
        </authorList>
    </citation>
    <scope>NUCLEOTIDE SEQUENCE [LARGE SCALE GENOMIC DNA]</scope>
    <source>
        <strain evidence="8 9">NRRL 30616</strain>
    </source>
</reference>
<name>A0A1J7JKA9_9PEZI</name>
<feature type="compositionally biased region" description="Polar residues" evidence="5">
    <location>
        <begin position="180"/>
        <end position="189"/>
    </location>
</feature>
<dbReference type="InterPro" id="IPR013763">
    <property type="entry name" value="Cyclin-like_dom"/>
</dbReference>
<evidence type="ECO:0000259" key="6">
    <source>
        <dbReference type="SMART" id="SM00385"/>
    </source>
</evidence>
<dbReference type="EMBL" id="KV875097">
    <property type="protein sequence ID" value="OIW29708.1"/>
    <property type="molecule type" value="Genomic_DNA"/>
</dbReference>
<dbReference type="PANTHER" id="PTHR10177">
    <property type="entry name" value="CYCLINS"/>
    <property type="match status" value="1"/>
</dbReference>
<comment type="similarity">
    <text evidence="4">Belongs to the cyclin family.</text>
</comment>
<evidence type="ECO:0000256" key="5">
    <source>
        <dbReference type="SAM" id="MobiDB-lite"/>
    </source>
</evidence>
<protein>
    <submittedName>
        <fullName evidence="8">Uncharacterized protein</fullName>
    </submittedName>
</protein>
<feature type="non-terminal residue" evidence="8">
    <location>
        <position position="612"/>
    </location>
</feature>
<dbReference type="SMART" id="SM01332">
    <property type="entry name" value="Cyclin_C"/>
    <property type="match status" value="1"/>
</dbReference>
<keyword evidence="9" id="KW-1185">Reference proteome</keyword>
<evidence type="ECO:0000256" key="3">
    <source>
        <dbReference type="ARBA" id="ARBA00023306"/>
    </source>
</evidence>
<keyword evidence="2 4" id="KW-0195">Cyclin</keyword>
<dbReference type="InterPro" id="IPR006671">
    <property type="entry name" value="Cyclin_N"/>
</dbReference>
<feature type="compositionally biased region" description="Acidic residues" evidence="5">
    <location>
        <begin position="274"/>
        <end position="286"/>
    </location>
</feature>
<accession>A0A1J7JKA9</accession>
<proteinExistence type="inferred from homology"/>
<dbReference type="InterPro" id="IPR036915">
    <property type="entry name" value="Cyclin-like_sf"/>
</dbReference>
<feature type="region of interest" description="Disordered" evidence="5">
    <location>
        <begin position="178"/>
        <end position="209"/>
    </location>
</feature>
<dbReference type="STRING" id="1408157.A0A1J7JKA9"/>
<feature type="region of interest" description="Disordered" evidence="5">
    <location>
        <begin position="80"/>
        <end position="101"/>
    </location>
</feature>
<dbReference type="Pfam" id="PF02984">
    <property type="entry name" value="Cyclin_C"/>
    <property type="match status" value="1"/>
</dbReference>
<dbReference type="InterPro" id="IPR039361">
    <property type="entry name" value="Cyclin"/>
</dbReference>
<evidence type="ECO:0000256" key="2">
    <source>
        <dbReference type="ARBA" id="ARBA00023127"/>
    </source>
</evidence>
<evidence type="ECO:0000313" key="9">
    <source>
        <dbReference type="Proteomes" id="UP000182658"/>
    </source>
</evidence>
<dbReference type="GO" id="GO:0051301">
    <property type="term" value="P:cell division"/>
    <property type="evidence" value="ECO:0007669"/>
    <property type="project" value="UniProtKB-KW"/>
</dbReference>
<feature type="non-terminal residue" evidence="8">
    <location>
        <position position="1"/>
    </location>
</feature>
<sequence length="612" mass="68445">VPSSFGDENAVAGKQLVHQRHKSVGIVKSGTNAVGMNAAAKRTVFADVSNTAYAPVDPAPKDLGKTRISTLAPREKPTIADKEKGHQGGEAFLRPPQRPLGPSIAPLQATNIQSGPKPPAHLELPRVETFVKPIATKKATFIFSDEGKDSGKPKFEAALKADDSTSTMENQVKNPRHFKSQPQLRTEQQPVLRRTQSRHFGSNPGPLINVDEDVTEAPYHDAMENLSSLSTLIQDQLQVQPAAQTAQETGFDQRFNTQADPQATTDDYRVDQDAMTEPDDNWDEDDGDLYDEQGYTTAHSFKSHGDNTTGGVTTMLAPKFTAKIQKELDIARSIVESTTTEEQIEEEEWDTSMVAEYGEEIFAYMRKLEATLAPNPHYMDIQSDISWSMRSVLIDWLVQVHNRFGLLPETLFLTVNCIDRFLSVKVVSLSKLQLVGATALFVAAKYEEINCPSVQEIMYMVDGGFTIEEILKAERFMLSMLDFELGWPGPMSFLRRISKADDYDVDTRTLAKYFLEVAIMDERFVGSPPSYIAAGAHCLARYMLKKGHWTAAHTHYSGYTLFQLKPLVSLIFECCTDQVMHHWAVYDKYQGARFKHVSVFVRTEISKGFRLS</sequence>
<dbReference type="SUPFAM" id="SSF47954">
    <property type="entry name" value="Cyclin-like"/>
    <property type="match status" value="2"/>
</dbReference>
<dbReference type="CDD" id="cd20512">
    <property type="entry name" value="CYCLIN_CLBs_yeast_rpt2"/>
    <property type="match status" value="1"/>
</dbReference>
<dbReference type="InterPro" id="IPR048258">
    <property type="entry name" value="Cyclins_cyclin-box"/>
</dbReference>
<organism evidence="8 9">
    <name type="scientific">Coniochaeta ligniaria NRRL 30616</name>
    <dbReference type="NCBI Taxonomy" id="1408157"/>
    <lineage>
        <taxon>Eukaryota</taxon>
        <taxon>Fungi</taxon>
        <taxon>Dikarya</taxon>
        <taxon>Ascomycota</taxon>
        <taxon>Pezizomycotina</taxon>
        <taxon>Sordariomycetes</taxon>
        <taxon>Sordariomycetidae</taxon>
        <taxon>Coniochaetales</taxon>
        <taxon>Coniochaetaceae</taxon>
        <taxon>Coniochaeta</taxon>
    </lineage>
</organism>